<accession>A0ABD4SWL5</accession>
<name>A0ABD4SWL5_MESHO</name>
<protein>
    <submittedName>
        <fullName evidence="1">Leucine-rich repeat domain-containing protein</fullName>
    </submittedName>
</protein>
<dbReference type="Gene3D" id="3.80.10.10">
    <property type="entry name" value="Ribonuclease Inhibitor"/>
    <property type="match status" value="2"/>
</dbReference>
<dbReference type="EMBL" id="VBRW01000002">
    <property type="protein sequence ID" value="MCI8283168.1"/>
    <property type="molecule type" value="Genomic_DNA"/>
</dbReference>
<dbReference type="Pfam" id="PF13306">
    <property type="entry name" value="LRR_5"/>
    <property type="match status" value="1"/>
</dbReference>
<dbReference type="InterPro" id="IPR026906">
    <property type="entry name" value="LRR_5"/>
</dbReference>
<sequence length="267" mass="30892">MRKKVQFLLLNREIAIKIIKNQEFFSGKILDLSSLNFEEIADFAFSGMGLEIKKLILPDSLLKIGESAFMLNKIEKIVFGANLETILDSAFESNMVKKIEFPKGIRKLNSSVFANNKIKNLIIPSTISEIASDCFADNLLEKLEFHFENISVNTYAFVGNSPKQVDIFASFSAKNGEEIFDFYKFKFDFLNNFDKFDNSFKLEIKNLSLMQILLSFNWENLETINLIIPENQGKKHYEIFINKSKMTQRMQFDALGNVFFKKIVEIY</sequence>
<dbReference type="Proteomes" id="UP001203104">
    <property type="component" value="Unassembled WGS sequence"/>
</dbReference>
<reference evidence="1 2" key="1">
    <citation type="submission" date="2019-05" db="EMBL/GenBank/DDBJ databases">
        <title>Genome sequencing and assembly of Mycoplasma hyopneumoniae strains UFV01 and UFV02.</title>
        <authorList>
            <person name="De Souza L.F."/>
            <person name="Gonzaga N.F."/>
            <person name="Santos M.R."/>
            <person name="Deeney A.S."/>
            <person name="Vidigal P.M.P."/>
            <person name="Moreira M.A.S."/>
            <person name="Fietto J.R.L."/>
            <person name="Bressan G.C."/>
            <person name="Rycroft A.N."/>
            <person name="Silva Junior A."/>
        </authorList>
    </citation>
    <scope>NUCLEOTIDE SEQUENCE [LARGE SCALE GENOMIC DNA]</scope>
    <source>
        <strain evidence="1 2">UFV01</strain>
    </source>
</reference>
<organism evidence="1 2">
    <name type="scientific">Mesomycoplasma hyopneumoniae</name>
    <name type="common">Mycoplasma hyopneumoniae</name>
    <dbReference type="NCBI Taxonomy" id="2099"/>
    <lineage>
        <taxon>Bacteria</taxon>
        <taxon>Bacillati</taxon>
        <taxon>Mycoplasmatota</taxon>
        <taxon>Mycoplasmoidales</taxon>
        <taxon>Metamycoplasmataceae</taxon>
        <taxon>Mesomycoplasma</taxon>
    </lineage>
</organism>
<proteinExistence type="predicted"/>
<gene>
    <name evidence="1" type="ORF">FEF30_01050</name>
</gene>
<dbReference type="AlphaFoldDB" id="A0ABD4SWL5"/>
<evidence type="ECO:0000313" key="1">
    <source>
        <dbReference type="EMBL" id="MCI8283168.1"/>
    </source>
</evidence>
<dbReference type="InterPro" id="IPR032675">
    <property type="entry name" value="LRR_dom_sf"/>
</dbReference>
<comment type="caution">
    <text evidence="1">The sequence shown here is derived from an EMBL/GenBank/DDBJ whole genome shotgun (WGS) entry which is preliminary data.</text>
</comment>
<evidence type="ECO:0000313" key="2">
    <source>
        <dbReference type="Proteomes" id="UP001203104"/>
    </source>
</evidence>